<feature type="domain" description="NADH-ubiquinone oxidoreductase 51kDa subunit iron-sulphur binding" evidence="6">
    <location>
        <begin position="312"/>
        <end position="360"/>
    </location>
</feature>
<accession>A0A5C8UVL2</accession>
<dbReference type="InterPro" id="IPR037207">
    <property type="entry name" value="Nuop51_4Fe4S-bd_sf"/>
</dbReference>
<dbReference type="InterPro" id="IPR037225">
    <property type="entry name" value="Nuo51_FMN-bd_sf"/>
</dbReference>
<dbReference type="PANTHER" id="PTHR43578">
    <property type="entry name" value="NADH-QUINONE OXIDOREDUCTASE SUBUNIT F"/>
    <property type="match status" value="1"/>
</dbReference>
<dbReference type="Pfam" id="PF01512">
    <property type="entry name" value="Complex1_51K"/>
    <property type="match status" value="1"/>
</dbReference>
<protein>
    <recommendedName>
        <fullName evidence="6">NADH-ubiquinone oxidoreductase 51kDa subunit iron-sulphur binding domain-containing protein</fullName>
    </recommendedName>
</protein>
<dbReference type="SUPFAM" id="SSF142019">
    <property type="entry name" value="Nqo1 FMN-binding domain-like"/>
    <property type="match status" value="1"/>
</dbReference>
<dbReference type="Proteomes" id="UP000321379">
    <property type="component" value="Unassembled WGS sequence"/>
</dbReference>
<comment type="similarity">
    <text evidence="1">Belongs to the complex I 51 kDa subunit family.</text>
</comment>
<dbReference type="SMART" id="SM00928">
    <property type="entry name" value="NADH_4Fe-4S"/>
    <property type="match status" value="1"/>
</dbReference>
<keyword evidence="2" id="KW-0004">4Fe-4S</keyword>
<dbReference type="PANTHER" id="PTHR43578:SF3">
    <property type="entry name" value="NADH-QUINONE OXIDOREDUCTASE SUBUNIT F"/>
    <property type="match status" value="1"/>
</dbReference>
<reference evidence="7 8" key="1">
    <citation type="submission" date="2019-08" db="EMBL/GenBank/DDBJ databases">
        <title>Bacterial whole genome sequence for Glaciihabitans sp. CHu50b-6-2.</title>
        <authorList>
            <person name="Jin L."/>
        </authorList>
    </citation>
    <scope>NUCLEOTIDE SEQUENCE [LARGE SCALE GENOMIC DNA]</scope>
    <source>
        <strain evidence="7 8">CHu50b-6-2</strain>
    </source>
</reference>
<dbReference type="InterPro" id="IPR019575">
    <property type="entry name" value="Nuop51_4Fe4S-bd"/>
</dbReference>
<name>A0A5C8UVL2_9MICO</name>
<evidence type="ECO:0000313" key="7">
    <source>
        <dbReference type="EMBL" id="TXN31649.1"/>
    </source>
</evidence>
<organism evidence="7 8">
    <name type="scientific">Lacisediminihabitans profunda</name>
    <dbReference type="NCBI Taxonomy" id="2594790"/>
    <lineage>
        <taxon>Bacteria</taxon>
        <taxon>Bacillati</taxon>
        <taxon>Actinomycetota</taxon>
        <taxon>Actinomycetes</taxon>
        <taxon>Micrococcales</taxon>
        <taxon>Microbacteriaceae</taxon>
        <taxon>Lacisediminihabitans</taxon>
    </lineage>
</organism>
<keyword evidence="4" id="KW-0408">Iron</keyword>
<dbReference type="EMBL" id="VRMG01000005">
    <property type="protein sequence ID" value="TXN31649.1"/>
    <property type="molecule type" value="Genomic_DNA"/>
</dbReference>
<evidence type="ECO:0000313" key="8">
    <source>
        <dbReference type="Proteomes" id="UP000321379"/>
    </source>
</evidence>
<dbReference type="SUPFAM" id="SSF142984">
    <property type="entry name" value="Nqo1 middle domain-like"/>
    <property type="match status" value="1"/>
</dbReference>
<dbReference type="Pfam" id="PF10589">
    <property type="entry name" value="NADH_4Fe-4S"/>
    <property type="match status" value="1"/>
</dbReference>
<sequence length="414" mass="42025">MGGEVRPPRGAGRLFAAPASDLTSHLATFGPVPDGPAASHLLDELQASGLQGRGGAAFPAWRKFAAAGSGRDPRSRGGAAVVVANGAEGEPRSAKDATLLRAAPHLVIDGLLLAGRTIGARELYLVTTAASLPYVARAIAERTDATAIRLREVPEAFLSGEASAVISSLEGGPALPRDKSRRLSSSGLAGRPTLLNNVETLAQVALIARFGAEWFRRLGTEEEPGTRLVTVSGSDLAPTVREVVGGMTVAAIVRAAGGSTDTLGAVLVGGYHGAWLPAERLDTPLTGHDLAPFGAAPGAGILVLLESASCGLKASAAIAGYLAAQSARQCGPCANGLPRMAEVLEKLAGGSRDTALPAEIRRLAALVTGRGSCHHPDGTTRLVLSALTVFSAEVKAHLAGGCLADRRARAGVAA</sequence>
<keyword evidence="5" id="KW-0411">Iron-sulfur</keyword>
<evidence type="ECO:0000259" key="6">
    <source>
        <dbReference type="SMART" id="SM00928"/>
    </source>
</evidence>
<evidence type="ECO:0000256" key="4">
    <source>
        <dbReference type="ARBA" id="ARBA00023004"/>
    </source>
</evidence>
<dbReference type="Gene3D" id="3.40.50.11540">
    <property type="entry name" value="NADH-ubiquinone oxidoreductase 51kDa subunit"/>
    <property type="match status" value="1"/>
</dbReference>
<comment type="caution">
    <text evidence="7">The sequence shown here is derived from an EMBL/GenBank/DDBJ whole genome shotgun (WGS) entry which is preliminary data.</text>
</comment>
<evidence type="ECO:0000256" key="5">
    <source>
        <dbReference type="ARBA" id="ARBA00023014"/>
    </source>
</evidence>
<dbReference type="GO" id="GO:0046872">
    <property type="term" value="F:metal ion binding"/>
    <property type="evidence" value="ECO:0007669"/>
    <property type="project" value="UniProtKB-KW"/>
</dbReference>
<gene>
    <name evidence="7" type="ORF">FVP33_08015</name>
</gene>
<evidence type="ECO:0000256" key="1">
    <source>
        <dbReference type="ARBA" id="ARBA00007523"/>
    </source>
</evidence>
<dbReference type="InterPro" id="IPR011538">
    <property type="entry name" value="Nuo51_FMN-bd"/>
</dbReference>
<dbReference type="Gene3D" id="1.20.1440.230">
    <property type="entry name" value="NADH-ubiquinone oxidoreductase 51kDa subunit, iron-sulphur binding domain"/>
    <property type="match status" value="1"/>
</dbReference>
<dbReference type="SUPFAM" id="SSF140490">
    <property type="entry name" value="Nqo1C-terminal domain-like"/>
    <property type="match status" value="1"/>
</dbReference>
<evidence type="ECO:0000256" key="3">
    <source>
        <dbReference type="ARBA" id="ARBA00022723"/>
    </source>
</evidence>
<proteinExistence type="inferred from homology"/>
<dbReference type="AlphaFoldDB" id="A0A5C8UVL2"/>
<dbReference type="GO" id="GO:0051539">
    <property type="term" value="F:4 iron, 4 sulfur cluster binding"/>
    <property type="evidence" value="ECO:0007669"/>
    <property type="project" value="UniProtKB-KW"/>
</dbReference>
<dbReference type="Gene3D" id="3.10.20.600">
    <property type="match status" value="1"/>
</dbReference>
<keyword evidence="3" id="KW-0479">Metal-binding</keyword>
<keyword evidence="8" id="KW-1185">Reference proteome</keyword>
<evidence type="ECO:0000256" key="2">
    <source>
        <dbReference type="ARBA" id="ARBA00022485"/>
    </source>
</evidence>